<dbReference type="PROSITE" id="PS50801">
    <property type="entry name" value="STAS"/>
    <property type="match status" value="1"/>
</dbReference>
<accession>A0ABQ1RMY2</accession>
<dbReference type="Gene3D" id="3.30.750.24">
    <property type="entry name" value="STAS domain"/>
    <property type="match status" value="1"/>
</dbReference>
<feature type="domain" description="STAS" evidence="1">
    <location>
        <begin position="4"/>
        <end position="120"/>
    </location>
</feature>
<organism evidence="2 3">
    <name type="scientific">Lacimicrobium alkaliphilum</name>
    <dbReference type="NCBI Taxonomy" id="1526571"/>
    <lineage>
        <taxon>Bacteria</taxon>
        <taxon>Pseudomonadati</taxon>
        <taxon>Pseudomonadota</taxon>
        <taxon>Gammaproteobacteria</taxon>
        <taxon>Alteromonadales</taxon>
        <taxon>Alteromonadaceae</taxon>
        <taxon>Lacimicrobium</taxon>
    </lineage>
</organism>
<evidence type="ECO:0000313" key="3">
    <source>
        <dbReference type="Proteomes" id="UP000614272"/>
    </source>
</evidence>
<gene>
    <name evidence="2" type="ORF">GCM10011357_28550</name>
</gene>
<name>A0ABQ1RMY2_9ALTE</name>
<comment type="caution">
    <text evidence="2">The sequence shown here is derived from an EMBL/GenBank/DDBJ whole genome shotgun (WGS) entry which is preliminary data.</text>
</comment>
<dbReference type="RefSeq" id="WP_099035444.1">
    <property type="nucleotide sequence ID" value="NZ_BMGJ01000012.1"/>
</dbReference>
<dbReference type="InterPro" id="IPR002645">
    <property type="entry name" value="STAS_dom"/>
</dbReference>
<protein>
    <recommendedName>
        <fullName evidence="1">STAS domain-containing protein</fullName>
    </recommendedName>
</protein>
<evidence type="ECO:0000259" key="1">
    <source>
        <dbReference type="PROSITE" id="PS50801"/>
    </source>
</evidence>
<dbReference type="InterPro" id="IPR036513">
    <property type="entry name" value="STAS_dom_sf"/>
</dbReference>
<dbReference type="CDD" id="cd07043">
    <property type="entry name" value="STAS_anti-anti-sigma_factors"/>
    <property type="match status" value="1"/>
</dbReference>
<dbReference type="Pfam" id="PF01740">
    <property type="entry name" value="STAS"/>
    <property type="match status" value="1"/>
</dbReference>
<keyword evidence="3" id="KW-1185">Reference proteome</keyword>
<dbReference type="EMBL" id="BMGJ01000012">
    <property type="protein sequence ID" value="GGD71814.1"/>
    <property type="molecule type" value="Genomic_DNA"/>
</dbReference>
<dbReference type="SUPFAM" id="SSF52091">
    <property type="entry name" value="SpoIIaa-like"/>
    <property type="match status" value="1"/>
</dbReference>
<dbReference type="Proteomes" id="UP000614272">
    <property type="component" value="Unassembled WGS sequence"/>
</dbReference>
<proteinExistence type="predicted"/>
<sequence length="170" mass="19297">MQNNQILYANLQGVCFFRFIGEVRHTQSSGLEVLINGLFEGKESVCQDVVVDLSQARYLDSTNLGLLAMIARKMLEHHQRKPTLISTDKDMTTLLQSMCLDQVFTMLNKPLDTPDAFVLVSDQSADEQQRAKMILAAHEELLELGKSNRQTFQPVVDLLKQELQSKEDQQ</sequence>
<reference evidence="3" key="1">
    <citation type="journal article" date="2019" name="Int. J. Syst. Evol. Microbiol.">
        <title>The Global Catalogue of Microorganisms (GCM) 10K type strain sequencing project: providing services to taxonomists for standard genome sequencing and annotation.</title>
        <authorList>
            <consortium name="The Broad Institute Genomics Platform"/>
            <consortium name="The Broad Institute Genome Sequencing Center for Infectious Disease"/>
            <person name="Wu L."/>
            <person name="Ma J."/>
        </authorList>
    </citation>
    <scope>NUCLEOTIDE SEQUENCE [LARGE SCALE GENOMIC DNA]</scope>
    <source>
        <strain evidence="3">CGMCC 1.12923</strain>
    </source>
</reference>
<evidence type="ECO:0000313" key="2">
    <source>
        <dbReference type="EMBL" id="GGD71814.1"/>
    </source>
</evidence>